<feature type="transmembrane region" description="Helical" evidence="2">
    <location>
        <begin position="47"/>
        <end position="67"/>
    </location>
</feature>
<feature type="region of interest" description="Disordered" evidence="1">
    <location>
        <begin position="1"/>
        <end position="21"/>
    </location>
</feature>
<keyword evidence="2" id="KW-0812">Transmembrane</keyword>
<dbReference type="RefSeq" id="WP_249866986.1">
    <property type="nucleotide sequence ID" value="NZ_JAMGBC010000001.1"/>
</dbReference>
<name>A0ABT0RCN5_9SPHN</name>
<dbReference type="Proteomes" id="UP001165343">
    <property type="component" value="Unassembled WGS sequence"/>
</dbReference>
<evidence type="ECO:0000313" key="4">
    <source>
        <dbReference type="Proteomes" id="UP001165343"/>
    </source>
</evidence>
<evidence type="ECO:0000313" key="3">
    <source>
        <dbReference type="EMBL" id="MCL6678008.1"/>
    </source>
</evidence>
<protein>
    <recommendedName>
        <fullName evidence="5">YtxH domain-containing protein</fullName>
    </recommendedName>
</protein>
<evidence type="ECO:0000256" key="2">
    <source>
        <dbReference type="SAM" id="Phobius"/>
    </source>
</evidence>
<organism evidence="3 4">
    <name type="scientific">Sphingomonas anseongensis</name>
    <dbReference type="NCBI Taxonomy" id="2908207"/>
    <lineage>
        <taxon>Bacteria</taxon>
        <taxon>Pseudomonadati</taxon>
        <taxon>Pseudomonadota</taxon>
        <taxon>Alphaproteobacteria</taxon>
        <taxon>Sphingomonadales</taxon>
        <taxon>Sphingomonadaceae</taxon>
        <taxon>Sphingomonas</taxon>
    </lineage>
</organism>
<evidence type="ECO:0000256" key="1">
    <source>
        <dbReference type="SAM" id="MobiDB-lite"/>
    </source>
</evidence>
<comment type="caution">
    <text evidence="3">The sequence shown here is derived from an EMBL/GenBank/DDBJ whole genome shotgun (WGS) entry which is preliminary data.</text>
</comment>
<sequence length="138" mass="13814">MSETDRNSSSGDGGSSGLRQTAIEAYDSTLDGASAAGRRAGDTIGEAPLVALGAGIAAGALLAALLPTSRRERELLRPYGDRVTGAARGAADAARRAGSDKLRELGLTPDVLADKASEAAKATAQAAIGTFKDEAAKS</sequence>
<evidence type="ECO:0008006" key="5">
    <source>
        <dbReference type="Google" id="ProtNLM"/>
    </source>
</evidence>
<dbReference type="EMBL" id="JAMGBC010000001">
    <property type="protein sequence ID" value="MCL6678008.1"/>
    <property type="molecule type" value="Genomic_DNA"/>
</dbReference>
<keyword evidence="2" id="KW-1133">Transmembrane helix</keyword>
<keyword evidence="4" id="KW-1185">Reference proteome</keyword>
<reference evidence="3" key="1">
    <citation type="submission" date="2022-05" db="EMBL/GenBank/DDBJ databases">
        <authorList>
            <person name="Jo J.-H."/>
            <person name="Im W.-T."/>
        </authorList>
    </citation>
    <scope>NUCLEOTIDE SEQUENCE</scope>
    <source>
        <strain evidence="3">RG327</strain>
    </source>
</reference>
<gene>
    <name evidence="3" type="ORF">LZ519_01550</name>
</gene>
<accession>A0ABT0RCN5</accession>
<keyword evidence="2" id="KW-0472">Membrane</keyword>
<proteinExistence type="predicted"/>